<dbReference type="Pfam" id="PF13460">
    <property type="entry name" value="NAD_binding_10"/>
    <property type="match status" value="1"/>
</dbReference>
<feature type="domain" description="NAD(P)-binding" evidence="1">
    <location>
        <begin position="7"/>
        <end position="83"/>
    </location>
</feature>
<organism evidence="2 3">
    <name type="scientific">Listeria fleischmannii subsp. fleischmannii</name>
    <dbReference type="NCBI Taxonomy" id="1671902"/>
    <lineage>
        <taxon>Bacteria</taxon>
        <taxon>Bacillati</taxon>
        <taxon>Bacillota</taxon>
        <taxon>Bacilli</taxon>
        <taxon>Bacillales</taxon>
        <taxon>Listeriaceae</taxon>
        <taxon>Listeria</taxon>
    </lineage>
</organism>
<reference evidence="2 3" key="1">
    <citation type="submission" date="2018-06" db="EMBL/GenBank/DDBJ databases">
        <authorList>
            <consortium name="Pathogen Informatics"/>
            <person name="Doyle S."/>
        </authorList>
    </citation>
    <scope>NUCLEOTIDE SEQUENCE [LARGE SCALE GENOMIC DNA]</scope>
    <source>
        <strain evidence="2 3">NCTC13940</strain>
    </source>
</reference>
<evidence type="ECO:0000259" key="1">
    <source>
        <dbReference type="Pfam" id="PF13460"/>
    </source>
</evidence>
<dbReference type="PANTHER" id="PTHR43355">
    <property type="entry name" value="FLAVIN REDUCTASE (NADPH)"/>
    <property type="match status" value="1"/>
</dbReference>
<proteinExistence type="predicted"/>
<dbReference type="EMBL" id="UAWT01000007">
    <property type="protein sequence ID" value="SQC67386.1"/>
    <property type="molecule type" value="Genomic_DNA"/>
</dbReference>
<name>A0A2X3GYI3_9LIST</name>
<dbReference type="InterPro" id="IPR036291">
    <property type="entry name" value="NAD(P)-bd_dom_sf"/>
</dbReference>
<dbReference type="SUPFAM" id="SSF51735">
    <property type="entry name" value="NAD(P)-binding Rossmann-fold domains"/>
    <property type="match status" value="1"/>
</dbReference>
<evidence type="ECO:0000313" key="3">
    <source>
        <dbReference type="Proteomes" id="UP000250257"/>
    </source>
</evidence>
<dbReference type="InterPro" id="IPR016040">
    <property type="entry name" value="NAD(P)-bd_dom"/>
</dbReference>
<dbReference type="PANTHER" id="PTHR43355:SF2">
    <property type="entry name" value="FLAVIN REDUCTASE (NADPH)"/>
    <property type="match status" value="1"/>
</dbReference>
<sequence>MKIAIIGANGKAGNQILEEAYERGHDVTAIVRQKDKITNPNVRILEKDLFDLTAEDLVNQDVVVDAFNAQMNHEELHQTSLKHLRAILKGKRYAYLLLVGQVAYMWIKMRPCVLWIQKISPLLS</sequence>
<dbReference type="Proteomes" id="UP000250257">
    <property type="component" value="Unassembled WGS sequence"/>
</dbReference>
<dbReference type="AlphaFoldDB" id="A0A2X3GYI3"/>
<dbReference type="InterPro" id="IPR051606">
    <property type="entry name" value="Polyketide_Oxido-like"/>
</dbReference>
<dbReference type="Gene3D" id="3.40.50.720">
    <property type="entry name" value="NAD(P)-binding Rossmann-like Domain"/>
    <property type="match status" value="1"/>
</dbReference>
<evidence type="ECO:0000313" key="2">
    <source>
        <dbReference type="EMBL" id="SQC67386.1"/>
    </source>
</evidence>
<gene>
    <name evidence="2" type="ORF">NCTC13940_00785</name>
</gene>
<accession>A0A2X3GYI3</accession>
<dbReference type="GO" id="GO:0016646">
    <property type="term" value="F:oxidoreductase activity, acting on the CH-NH group of donors, NAD or NADP as acceptor"/>
    <property type="evidence" value="ECO:0007669"/>
    <property type="project" value="TreeGrafter"/>
</dbReference>
<protein>
    <submittedName>
        <fullName evidence="2">NADH-flavin reductase</fullName>
    </submittedName>
</protein>